<feature type="domain" description="Amine oxidase" evidence="1">
    <location>
        <begin position="15"/>
        <end position="413"/>
    </location>
</feature>
<gene>
    <name evidence="2" type="ORF">MPSYJ_39780</name>
</gene>
<dbReference type="RefSeq" id="WP_163723894.1">
    <property type="nucleotide sequence ID" value="NZ_AP022574.1"/>
</dbReference>
<dbReference type="InterPro" id="IPR002937">
    <property type="entry name" value="Amino_oxidase"/>
</dbReference>
<reference evidence="2 3" key="1">
    <citation type="journal article" date="2019" name="Emerg. Microbes Infect.">
        <title>Comprehensive subspecies identification of 175 nontuberculous mycobacteria species based on 7547 genomic profiles.</title>
        <authorList>
            <person name="Matsumoto Y."/>
            <person name="Kinjo T."/>
            <person name="Motooka D."/>
            <person name="Nabeya D."/>
            <person name="Jung N."/>
            <person name="Uechi K."/>
            <person name="Horii T."/>
            <person name="Iida T."/>
            <person name="Fujita J."/>
            <person name="Nakamura S."/>
        </authorList>
    </citation>
    <scope>NUCLEOTIDE SEQUENCE [LARGE SCALE GENOMIC DNA]</scope>
    <source>
        <strain evidence="2 3">JCM 13323</strain>
    </source>
</reference>
<dbReference type="KEGG" id="mpsc:MPSYJ_39780"/>
<evidence type="ECO:0000259" key="1">
    <source>
        <dbReference type="Pfam" id="PF01593"/>
    </source>
</evidence>
<dbReference type="Proteomes" id="UP000466514">
    <property type="component" value="Chromosome"/>
</dbReference>
<accession>A0A7I7MFF8</accession>
<sequence>MDVEDAEVVVVGAGLAGLRCAAVLADAGREVRVWEAADEVGGRIRTDIVDGFLCDRGFQVLNPAYPELGSCVDVAALRLQPFGPGVGVRRERGSVVLAHPVRAPKRLPGMLARRGVRPADAVALARWAYPALRPGHLKHSPGKDTTLLAALDRCGVSGELRRVIDRFLSGVVLDDSGATSNAFALLLARMFALGVPALPADGMAALPRQLAAPLGERVALNRRVSGITASEGGWRVSAEDGTAVRAREVVVATDATAAAQWIGGAPTPTRGVVTDWWATDRPWAGPPMLWVDGRPGVRGPVVNAAVISASAPTYAPPGRHLVAASALLGNGHPEPTEPQLRAHAAEILGVDATDWQPVIRHVIPDALPVQPPPLTVRRPVRDASGLWMCGDHRDTASIQGALVSGRRAAAAVLKALS</sequence>
<evidence type="ECO:0000313" key="2">
    <source>
        <dbReference type="EMBL" id="BBX70517.1"/>
    </source>
</evidence>
<dbReference type="PANTHER" id="PTHR42841">
    <property type="entry name" value="AMINE OXIDASE"/>
    <property type="match status" value="1"/>
</dbReference>
<dbReference type="GO" id="GO:0016491">
    <property type="term" value="F:oxidoreductase activity"/>
    <property type="evidence" value="ECO:0007669"/>
    <property type="project" value="InterPro"/>
</dbReference>
<dbReference type="Gene3D" id="3.50.50.60">
    <property type="entry name" value="FAD/NAD(P)-binding domain"/>
    <property type="match status" value="1"/>
</dbReference>
<organism evidence="2 3">
    <name type="scientific">Mycolicibacterium psychrotolerans</name>
    <dbReference type="NCBI Taxonomy" id="216929"/>
    <lineage>
        <taxon>Bacteria</taxon>
        <taxon>Bacillati</taxon>
        <taxon>Actinomycetota</taxon>
        <taxon>Actinomycetes</taxon>
        <taxon>Mycobacteriales</taxon>
        <taxon>Mycobacteriaceae</taxon>
        <taxon>Mycolicibacterium</taxon>
    </lineage>
</organism>
<name>A0A7I7MFF8_9MYCO</name>
<dbReference type="AlphaFoldDB" id="A0A7I7MFF8"/>
<protein>
    <submittedName>
        <fullName evidence="2">Oxidoreductase</fullName>
    </submittedName>
</protein>
<proteinExistence type="predicted"/>
<dbReference type="SUPFAM" id="SSF51905">
    <property type="entry name" value="FAD/NAD(P)-binding domain"/>
    <property type="match status" value="1"/>
</dbReference>
<dbReference type="EMBL" id="AP022574">
    <property type="protein sequence ID" value="BBX70517.1"/>
    <property type="molecule type" value="Genomic_DNA"/>
</dbReference>
<evidence type="ECO:0000313" key="3">
    <source>
        <dbReference type="Proteomes" id="UP000466514"/>
    </source>
</evidence>
<keyword evidence="3" id="KW-1185">Reference proteome</keyword>
<dbReference type="Pfam" id="PF01593">
    <property type="entry name" value="Amino_oxidase"/>
    <property type="match status" value="1"/>
</dbReference>
<dbReference type="InterPro" id="IPR036188">
    <property type="entry name" value="FAD/NAD-bd_sf"/>
</dbReference>